<evidence type="ECO:0000313" key="1">
    <source>
        <dbReference type="EMBL" id="KAK5846184.1"/>
    </source>
</evidence>
<keyword evidence="2" id="KW-1185">Reference proteome</keyword>
<name>A0ABR0R4U9_GOSAR</name>
<reference evidence="1 2" key="1">
    <citation type="submission" date="2023-03" db="EMBL/GenBank/DDBJ databases">
        <title>WGS of Gossypium arboreum.</title>
        <authorList>
            <person name="Yu D."/>
        </authorList>
    </citation>
    <scope>NUCLEOTIDE SEQUENCE [LARGE SCALE GENOMIC DNA]</scope>
    <source>
        <tissue evidence="1">Leaf</tissue>
    </source>
</reference>
<accession>A0ABR0R4U9</accession>
<organism evidence="1 2">
    <name type="scientific">Gossypium arboreum</name>
    <name type="common">Tree cotton</name>
    <name type="synonym">Gossypium nanking</name>
    <dbReference type="NCBI Taxonomy" id="29729"/>
    <lineage>
        <taxon>Eukaryota</taxon>
        <taxon>Viridiplantae</taxon>
        <taxon>Streptophyta</taxon>
        <taxon>Embryophyta</taxon>
        <taxon>Tracheophyta</taxon>
        <taxon>Spermatophyta</taxon>
        <taxon>Magnoliopsida</taxon>
        <taxon>eudicotyledons</taxon>
        <taxon>Gunneridae</taxon>
        <taxon>Pentapetalae</taxon>
        <taxon>rosids</taxon>
        <taxon>malvids</taxon>
        <taxon>Malvales</taxon>
        <taxon>Malvaceae</taxon>
        <taxon>Malvoideae</taxon>
        <taxon>Gossypium</taxon>
    </lineage>
</organism>
<dbReference type="EMBL" id="JARKNE010000001">
    <property type="protein sequence ID" value="KAK5846184.1"/>
    <property type="molecule type" value="Genomic_DNA"/>
</dbReference>
<protein>
    <submittedName>
        <fullName evidence="1">Uncharacterized protein</fullName>
    </submittedName>
</protein>
<proteinExistence type="predicted"/>
<evidence type="ECO:0000313" key="2">
    <source>
        <dbReference type="Proteomes" id="UP001358586"/>
    </source>
</evidence>
<sequence>MVCEINIQLSQGNKCFEDENVILTKQVVAKEVRNMVKIKEELTSAKVDAKKFQK</sequence>
<gene>
    <name evidence="1" type="ORF">PVK06_002457</name>
</gene>
<dbReference type="Proteomes" id="UP001358586">
    <property type="component" value="Chromosome 1"/>
</dbReference>
<comment type="caution">
    <text evidence="1">The sequence shown here is derived from an EMBL/GenBank/DDBJ whole genome shotgun (WGS) entry which is preliminary data.</text>
</comment>